<comment type="caution">
    <text evidence="2">The sequence shown here is derived from an EMBL/GenBank/DDBJ whole genome shotgun (WGS) entry which is preliminary data.</text>
</comment>
<dbReference type="InterPro" id="IPR013230">
    <property type="entry name" value="Peptidase_M15A_C"/>
</dbReference>
<proteinExistence type="predicted"/>
<sequence length="150" mass="16947">MEQIVQLNSKANLSEHFVLGEFTRSKYPEVYNIPSHEAIAILANLCTWLEVLRERASQPIIINSGYRSPQLNRKVGGAPTSNHLTGCAVDIRTNGMEQSIEYAAILIAYANESAQDYDELLIEKNRYGAVWVHFAVRPKDNRRKVAFIQA</sequence>
<evidence type="ECO:0000313" key="3">
    <source>
        <dbReference type="Proteomes" id="UP000887097"/>
    </source>
</evidence>
<evidence type="ECO:0000313" key="2">
    <source>
        <dbReference type="EMBL" id="GJG33226.1"/>
    </source>
</evidence>
<gene>
    <name evidence="2" type="ORF">PRMUPPPA20_13350</name>
</gene>
<dbReference type="Gene3D" id="3.30.1380.10">
    <property type="match status" value="1"/>
</dbReference>
<dbReference type="Proteomes" id="UP000887097">
    <property type="component" value="Unassembled WGS sequence"/>
</dbReference>
<dbReference type="Pfam" id="PF08291">
    <property type="entry name" value="Peptidase_M15_3"/>
    <property type="match status" value="1"/>
</dbReference>
<organism evidence="2 3">
    <name type="scientific">Xylanibacter ruminicola</name>
    <name type="common">Prevotella ruminicola</name>
    <dbReference type="NCBI Taxonomy" id="839"/>
    <lineage>
        <taxon>Bacteria</taxon>
        <taxon>Pseudomonadati</taxon>
        <taxon>Bacteroidota</taxon>
        <taxon>Bacteroidia</taxon>
        <taxon>Bacteroidales</taxon>
        <taxon>Prevotellaceae</taxon>
        <taxon>Xylanibacter</taxon>
    </lineage>
</organism>
<name>A0AA37I772_XYLRU</name>
<evidence type="ECO:0000259" key="1">
    <source>
        <dbReference type="Pfam" id="PF08291"/>
    </source>
</evidence>
<feature type="domain" description="Peptidase M15A C-terminal" evidence="1">
    <location>
        <begin position="39"/>
        <end position="99"/>
    </location>
</feature>
<protein>
    <recommendedName>
        <fullName evidence="1">Peptidase M15A C-terminal domain-containing protein</fullName>
    </recommendedName>
</protein>
<reference evidence="2" key="1">
    <citation type="submission" date="2021-08" db="EMBL/GenBank/DDBJ databases">
        <title>Prevotella lacticifex sp. nov., isolated from rumen of cow.</title>
        <authorList>
            <person name="Shinkai T."/>
            <person name="Ikeyama N."/>
            <person name="Kumagai M."/>
            <person name="Ohmori H."/>
            <person name="Sakamoto M."/>
            <person name="Ohkuma M."/>
            <person name="Mitsumori M."/>
        </authorList>
    </citation>
    <scope>NUCLEOTIDE SEQUENCE</scope>
    <source>
        <strain evidence="2">JCM 8259</strain>
    </source>
</reference>
<dbReference type="SUPFAM" id="SSF55166">
    <property type="entry name" value="Hedgehog/DD-peptidase"/>
    <property type="match status" value="1"/>
</dbReference>
<dbReference type="AlphaFoldDB" id="A0AA37I772"/>
<dbReference type="EMBL" id="BPTT01000001">
    <property type="protein sequence ID" value="GJG33226.1"/>
    <property type="molecule type" value="Genomic_DNA"/>
</dbReference>
<dbReference type="InterPro" id="IPR009045">
    <property type="entry name" value="Zn_M74/Hedgehog-like"/>
</dbReference>
<accession>A0AA37I772</accession>